<dbReference type="EMBL" id="LATX01001895">
    <property type="protein sequence ID" value="KTB36498.1"/>
    <property type="molecule type" value="Genomic_DNA"/>
</dbReference>
<feature type="compositionally biased region" description="Basic and acidic residues" evidence="1">
    <location>
        <begin position="78"/>
        <end position="92"/>
    </location>
</feature>
<feature type="region of interest" description="Disordered" evidence="1">
    <location>
        <begin position="53"/>
        <end position="243"/>
    </location>
</feature>
<evidence type="ECO:0000313" key="2">
    <source>
        <dbReference type="EMBL" id="KTB36498.1"/>
    </source>
</evidence>
<evidence type="ECO:0000313" key="3">
    <source>
        <dbReference type="Proteomes" id="UP000054988"/>
    </source>
</evidence>
<evidence type="ECO:0000256" key="1">
    <source>
        <dbReference type="SAM" id="MobiDB-lite"/>
    </source>
</evidence>
<comment type="caution">
    <text evidence="2">The sequence shown here is derived from an EMBL/GenBank/DDBJ whole genome shotgun (WGS) entry which is preliminary data.</text>
</comment>
<reference evidence="2 3" key="1">
    <citation type="submission" date="2015-12" db="EMBL/GenBank/DDBJ databases">
        <title>Draft genome sequence of Moniliophthora roreri, the causal agent of frosty pod rot of cacao.</title>
        <authorList>
            <person name="Aime M.C."/>
            <person name="Diaz-Valderrama J.R."/>
            <person name="Kijpornyongpan T."/>
            <person name="Phillips-Mora W."/>
        </authorList>
    </citation>
    <scope>NUCLEOTIDE SEQUENCE [LARGE SCALE GENOMIC DNA]</scope>
    <source>
        <strain evidence="2 3">MCA 2952</strain>
    </source>
</reference>
<feature type="compositionally biased region" description="Low complexity" evidence="1">
    <location>
        <begin position="96"/>
        <end position="113"/>
    </location>
</feature>
<dbReference type="AlphaFoldDB" id="A0A0W0FJW3"/>
<organism evidence="2 3">
    <name type="scientific">Moniliophthora roreri</name>
    <name type="common">Frosty pod rot fungus</name>
    <name type="synonym">Monilia roreri</name>
    <dbReference type="NCBI Taxonomy" id="221103"/>
    <lineage>
        <taxon>Eukaryota</taxon>
        <taxon>Fungi</taxon>
        <taxon>Dikarya</taxon>
        <taxon>Basidiomycota</taxon>
        <taxon>Agaricomycotina</taxon>
        <taxon>Agaricomycetes</taxon>
        <taxon>Agaricomycetidae</taxon>
        <taxon>Agaricales</taxon>
        <taxon>Marasmiineae</taxon>
        <taxon>Marasmiaceae</taxon>
        <taxon>Moniliophthora</taxon>
    </lineage>
</organism>
<feature type="compositionally biased region" description="Low complexity" evidence="1">
    <location>
        <begin position="187"/>
        <end position="199"/>
    </location>
</feature>
<feature type="compositionally biased region" description="Basic and acidic residues" evidence="1">
    <location>
        <begin position="234"/>
        <end position="243"/>
    </location>
</feature>
<gene>
    <name evidence="2" type="ORF">WG66_10917</name>
</gene>
<sequence length="243" mass="26235">MLSNDVVCFWCKKCLYKACSLQLDLPFFKEVMSLYQVEFALPIDNTDINYACTDSESEESSNSNEDIDGSQADELGDEPTKECKADRSDNSFHYESTPPLSKPSPKSKVLSTKESGTICHPIKKPTPEAGSSHGTKHQCVDAPASKSSKKAKTSSAGNKPSTQGQIKAKAPVKNVQTSSHKKTMAITLSTDTSLDNTDLPQAPPKDKSKGKAVDAPIKTPTEAPEEDNNAASEPKSKTIHDID</sequence>
<protein>
    <submittedName>
        <fullName evidence="2">Uncharacterized protein</fullName>
    </submittedName>
</protein>
<accession>A0A0W0FJW3</accession>
<dbReference type="Proteomes" id="UP000054988">
    <property type="component" value="Unassembled WGS sequence"/>
</dbReference>
<proteinExistence type="predicted"/>
<name>A0A0W0FJW3_MONRR</name>